<evidence type="ECO:0000256" key="17">
    <source>
        <dbReference type="ARBA" id="ARBA00047899"/>
    </source>
</evidence>
<keyword evidence="10" id="KW-0547">Nucleotide-binding</keyword>
<keyword evidence="4" id="KW-0597">Phosphoprotein</keyword>
<keyword evidence="13 19" id="KW-1133">Transmembrane helix</keyword>
<dbReference type="InterPro" id="IPR011009">
    <property type="entry name" value="Kinase-like_dom_sf"/>
</dbReference>
<organism evidence="22 23">
    <name type="scientific">Theobroma cacao</name>
    <name type="common">Cacao</name>
    <name type="synonym">Cocoa</name>
    <dbReference type="NCBI Taxonomy" id="3641"/>
    <lineage>
        <taxon>Eukaryota</taxon>
        <taxon>Viridiplantae</taxon>
        <taxon>Streptophyta</taxon>
        <taxon>Embryophyta</taxon>
        <taxon>Tracheophyta</taxon>
        <taxon>Spermatophyta</taxon>
        <taxon>Magnoliopsida</taxon>
        <taxon>eudicotyledons</taxon>
        <taxon>Gunneridae</taxon>
        <taxon>Pentapetalae</taxon>
        <taxon>rosids</taxon>
        <taxon>malvids</taxon>
        <taxon>Malvales</taxon>
        <taxon>Malvaceae</taxon>
        <taxon>Byttnerioideae</taxon>
        <taxon>Theobroma</taxon>
    </lineage>
</organism>
<dbReference type="InterPro" id="IPR046959">
    <property type="entry name" value="PRK1-6/SRF4-like"/>
</dbReference>
<sequence>MASYHKPMLLIMFLLLSMIFVSSYALSDIEILLKFKSSLSNDTALGNWENNKPPCNGSRANWLGVLCDNGTIWGLQLENMGLSGTIDVNSLTSLSGLRTLSFMNNNFDGPIPELKKLNALKSIYLSKNRFSGEIPGNAFAGMIWLKKLHLSQNEFMGAIPESLATLPKLLELKLDGNQFSGQIPDFKQKDLQIVDLSNNGLEGSIPASLSKMNASMFSGNKGLCGLPLKTCDSPAADSNSGSSSKKPSIGVIVILVIVGVFVLLATLAFVIVNRQKRQPPLSMEAPPSNLRTKAGFKEEEYGSPGCSQHSRNGKKVETVKLSFTSDDRERFDLPDLLKASAEILGSGCFGSSYKAVLPNGPEMVVKRYKQMNNVGKEEFQEHMRRIGRLRHNNLLPLVAYYYRKEEKLLISDFVQNGSLAVHLHGHQSLGQPGLDWPTRLKIVKGVAKGLAYLYKELPSLIAPHGHLKSSNVLLNESFEPLITDYGLIPVINQESAQELMVAYKSPEYVHHGRITKKTDVWGLGILILEILTGKFPANFLQKGKGSEEDLATWVSLVVGEEMSTEEVFDKEMGKASDRDGEMLKLLKIGLSCCEVDAEKRLDIKDAIQRIEELKETDGDEDSYSLVAID</sequence>
<accession>A0A061GYI9</accession>
<keyword evidence="6" id="KW-0808">Transferase</keyword>
<dbReference type="InterPro" id="IPR000719">
    <property type="entry name" value="Prot_kinase_dom"/>
</dbReference>
<evidence type="ECO:0000256" key="12">
    <source>
        <dbReference type="ARBA" id="ARBA00022840"/>
    </source>
</evidence>
<keyword evidence="12" id="KW-0067">ATP-binding</keyword>
<dbReference type="AlphaFoldDB" id="A0A061GYI9"/>
<evidence type="ECO:0000256" key="6">
    <source>
        <dbReference type="ARBA" id="ARBA00022679"/>
    </source>
</evidence>
<dbReference type="SUPFAM" id="SSF56112">
    <property type="entry name" value="Protein kinase-like (PK-like)"/>
    <property type="match status" value="1"/>
</dbReference>
<feature type="signal peptide" evidence="20">
    <location>
        <begin position="1"/>
        <end position="25"/>
    </location>
</feature>
<evidence type="ECO:0000256" key="10">
    <source>
        <dbReference type="ARBA" id="ARBA00022741"/>
    </source>
</evidence>
<dbReference type="SMR" id="A0A061GYI9"/>
<gene>
    <name evidence="22" type="ORF">TCM_039777</name>
</gene>
<evidence type="ECO:0000256" key="19">
    <source>
        <dbReference type="SAM" id="Phobius"/>
    </source>
</evidence>
<dbReference type="Gene3D" id="3.80.10.10">
    <property type="entry name" value="Ribonuclease Inhibitor"/>
    <property type="match status" value="2"/>
</dbReference>
<dbReference type="PANTHER" id="PTHR48007">
    <property type="entry name" value="LEUCINE-RICH REPEAT RECEPTOR-LIKE PROTEIN KINASE PXC1"/>
    <property type="match status" value="1"/>
</dbReference>
<dbReference type="InterPro" id="IPR001245">
    <property type="entry name" value="Ser-Thr/Tyr_kinase_cat_dom"/>
</dbReference>
<evidence type="ECO:0000256" key="20">
    <source>
        <dbReference type="SAM" id="SignalP"/>
    </source>
</evidence>
<keyword evidence="9" id="KW-0677">Repeat</keyword>
<evidence type="ECO:0000259" key="21">
    <source>
        <dbReference type="PROSITE" id="PS50011"/>
    </source>
</evidence>
<keyword evidence="23" id="KW-1185">Reference proteome</keyword>
<dbReference type="FunFam" id="1.10.510.10:FF:000480">
    <property type="entry name" value="Pollen receptor-like kinase 1"/>
    <property type="match status" value="1"/>
</dbReference>
<dbReference type="InterPro" id="IPR032675">
    <property type="entry name" value="LRR_dom_sf"/>
</dbReference>
<comment type="similarity">
    <text evidence="2">Belongs to the protein kinase superfamily. Ser/Thr protein kinase family.</text>
</comment>
<dbReference type="FunFam" id="3.80.10.10:FF:000400">
    <property type="entry name" value="Nuclear pore complex protein NUP107"/>
    <property type="match status" value="1"/>
</dbReference>
<comment type="catalytic activity">
    <reaction evidence="17">
        <text>L-threonyl-[protein] + ATP = O-phospho-L-threonyl-[protein] + ADP + H(+)</text>
        <dbReference type="Rhea" id="RHEA:46608"/>
        <dbReference type="Rhea" id="RHEA-COMP:11060"/>
        <dbReference type="Rhea" id="RHEA-COMP:11605"/>
        <dbReference type="ChEBI" id="CHEBI:15378"/>
        <dbReference type="ChEBI" id="CHEBI:30013"/>
        <dbReference type="ChEBI" id="CHEBI:30616"/>
        <dbReference type="ChEBI" id="CHEBI:61977"/>
        <dbReference type="ChEBI" id="CHEBI:456216"/>
        <dbReference type="EC" id="2.7.11.1"/>
    </reaction>
</comment>
<comment type="subcellular location">
    <subcellularLocation>
        <location evidence="1">Membrane</location>
        <topology evidence="1">Single-pass membrane protein</topology>
    </subcellularLocation>
</comment>
<dbReference type="Proteomes" id="UP000026915">
    <property type="component" value="Chromosome 9"/>
</dbReference>
<dbReference type="eggNOG" id="ENOG502QUJJ">
    <property type="taxonomic scope" value="Eukaryota"/>
</dbReference>
<keyword evidence="7 19" id="KW-0812">Transmembrane</keyword>
<feature type="transmembrane region" description="Helical" evidence="19">
    <location>
        <begin position="249"/>
        <end position="272"/>
    </location>
</feature>
<keyword evidence="15" id="KW-0675">Receptor</keyword>
<evidence type="ECO:0000256" key="5">
    <source>
        <dbReference type="ARBA" id="ARBA00022614"/>
    </source>
</evidence>
<dbReference type="InParanoid" id="A0A061GYI9"/>
<evidence type="ECO:0000256" key="11">
    <source>
        <dbReference type="ARBA" id="ARBA00022777"/>
    </source>
</evidence>
<dbReference type="KEGG" id="tcc:18589505"/>
<reference evidence="22 23" key="1">
    <citation type="journal article" date="2013" name="Genome Biol.">
        <title>The genome sequence of the most widely cultivated cacao type and its use to identify candidate genes regulating pod color.</title>
        <authorList>
            <person name="Motamayor J.C."/>
            <person name="Mockaitis K."/>
            <person name="Schmutz J."/>
            <person name="Haiminen N."/>
            <person name="Iii D.L."/>
            <person name="Cornejo O."/>
            <person name="Findley S.D."/>
            <person name="Zheng P."/>
            <person name="Utro F."/>
            <person name="Royaert S."/>
            <person name="Saski C."/>
            <person name="Jenkins J."/>
            <person name="Podicheti R."/>
            <person name="Zhao M."/>
            <person name="Scheffler B.E."/>
            <person name="Stack J.C."/>
            <person name="Feltus F.A."/>
            <person name="Mustiga G.M."/>
            <person name="Amores F."/>
            <person name="Phillips W."/>
            <person name="Marelli J.P."/>
            <person name="May G.D."/>
            <person name="Shapiro H."/>
            <person name="Ma J."/>
            <person name="Bustamante C.D."/>
            <person name="Schnell R.J."/>
            <person name="Main D."/>
            <person name="Gilbert D."/>
            <person name="Parida L."/>
            <person name="Kuhn D.N."/>
        </authorList>
    </citation>
    <scope>NUCLEOTIDE SEQUENCE [LARGE SCALE GENOMIC DNA]</scope>
    <source>
        <strain evidence="23">cv. Matina 1-6</strain>
    </source>
</reference>
<evidence type="ECO:0000256" key="18">
    <source>
        <dbReference type="ARBA" id="ARBA00048679"/>
    </source>
</evidence>
<proteinExistence type="inferred from homology"/>
<evidence type="ECO:0000256" key="9">
    <source>
        <dbReference type="ARBA" id="ARBA00022737"/>
    </source>
</evidence>
<dbReference type="Gene3D" id="3.30.200.20">
    <property type="entry name" value="Phosphorylase Kinase, domain 1"/>
    <property type="match status" value="1"/>
</dbReference>
<evidence type="ECO:0000256" key="7">
    <source>
        <dbReference type="ARBA" id="ARBA00022692"/>
    </source>
</evidence>
<dbReference type="Gene3D" id="1.10.510.10">
    <property type="entry name" value="Transferase(Phosphotransferase) domain 1"/>
    <property type="match status" value="1"/>
</dbReference>
<protein>
    <recommendedName>
        <fullName evidence="3">non-specific serine/threonine protein kinase</fullName>
        <ecNumber evidence="3">2.7.11.1</ecNumber>
    </recommendedName>
</protein>
<keyword evidence="5" id="KW-0433">Leucine-rich repeat</keyword>
<evidence type="ECO:0000256" key="8">
    <source>
        <dbReference type="ARBA" id="ARBA00022729"/>
    </source>
</evidence>
<dbReference type="Pfam" id="PF07714">
    <property type="entry name" value="PK_Tyr_Ser-Thr"/>
    <property type="match status" value="1"/>
</dbReference>
<dbReference type="OrthoDB" id="418615at2759"/>
<dbReference type="HOGENOM" id="CLU_000288_92_6_1"/>
<evidence type="ECO:0000256" key="2">
    <source>
        <dbReference type="ARBA" id="ARBA00008684"/>
    </source>
</evidence>
<dbReference type="Gramene" id="Tc09v2_t016480.1">
    <property type="protein sequence ID" value="Tc09v2_p016480.1"/>
    <property type="gene ID" value="Tc09v2_g016480"/>
</dbReference>
<evidence type="ECO:0000256" key="16">
    <source>
        <dbReference type="ARBA" id="ARBA00023180"/>
    </source>
</evidence>
<dbReference type="GO" id="GO:0005886">
    <property type="term" value="C:plasma membrane"/>
    <property type="evidence" value="ECO:0000318"/>
    <property type="project" value="GO_Central"/>
</dbReference>
<dbReference type="FunCoup" id="A0A061GYI9">
    <property type="interactions" value="98"/>
</dbReference>
<evidence type="ECO:0000256" key="15">
    <source>
        <dbReference type="ARBA" id="ARBA00023170"/>
    </source>
</evidence>
<dbReference type="InterPro" id="IPR013210">
    <property type="entry name" value="LRR_N_plant-typ"/>
</dbReference>
<dbReference type="GO" id="GO:0005524">
    <property type="term" value="F:ATP binding"/>
    <property type="evidence" value="ECO:0007669"/>
    <property type="project" value="UniProtKB-KW"/>
</dbReference>
<feature type="chain" id="PRO_5001603819" description="non-specific serine/threonine protein kinase" evidence="20">
    <location>
        <begin position="26"/>
        <end position="629"/>
    </location>
</feature>
<dbReference type="Pfam" id="PF08263">
    <property type="entry name" value="LRRNT_2"/>
    <property type="match status" value="1"/>
</dbReference>
<evidence type="ECO:0000256" key="3">
    <source>
        <dbReference type="ARBA" id="ARBA00012513"/>
    </source>
</evidence>
<dbReference type="GO" id="GO:0004674">
    <property type="term" value="F:protein serine/threonine kinase activity"/>
    <property type="evidence" value="ECO:0000318"/>
    <property type="project" value="GO_Central"/>
</dbReference>
<dbReference type="Pfam" id="PF13855">
    <property type="entry name" value="LRR_8"/>
    <property type="match status" value="1"/>
</dbReference>
<feature type="domain" description="Protein kinase" evidence="21">
    <location>
        <begin position="338"/>
        <end position="613"/>
    </location>
</feature>
<dbReference type="Gramene" id="EOY32184">
    <property type="protein sequence ID" value="EOY32184"/>
    <property type="gene ID" value="TCM_039777"/>
</dbReference>
<keyword evidence="11 22" id="KW-0418">Kinase</keyword>
<dbReference type="Pfam" id="PF00560">
    <property type="entry name" value="LRR_1"/>
    <property type="match status" value="1"/>
</dbReference>
<comment type="catalytic activity">
    <reaction evidence="18">
        <text>L-seryl-[protein] + ATP = O-phospho-L-seryl-[protein] + ADP + H(+)</text>
        <dbReference type="Rhea" id="RHEA:17989"/>
        <dbReference type="Rhea" id="RHEA-COMP:9863"/>
        <dbReference type="Rhea" id="RHEA-COMP:11604"/>
        <dbReference type="ChEBI" id="CHEBI:15378"/>
        <dbReference type="ChEBI" id="CHEBI:29999"/>
        <dbReference type="ChEBI" id="CHEBI:30616"/>
        <dbReference type="ChEBI" id="CHEBI:83421"/>
        <dbReference type="ChEBI" id="CHEBI:456216"/>
        <dbReference type="EC" id="2.7.11.1"/>
    </reaction>
</comment>
<dbReference type="EC" id="2.7.11.1" evidence="3"/>
<evidence type="ECO:0000313" key="23">
    <source>
        <dbReference type="Proteomes" id="UP000026915"/>
    </source>
</evidence>
<dbReference type="SUPFAM" id="SSF52058">
    <property type="entry name" value="L domain-like"/>
    <property type="match status" value="1"/>
</dbReference>
<name>A0A061GYI9_THECC</name>
<keyword evidence="8 20" id="KW-0732">Signal</keyword>
<dbReference type="FunFam" id="3.30.200.20:FF:000307">
    <property type="entry name" value="pollen receptor-like kinase 1"/>
    <property type="match status" value="1"/>
</dbReference>
<evidence type="ECO:0000313" key="22">
    <source>
        <dbReference type="EMBL" id="EOY32184.1"/>
    </source>
</evidence>
<dbReference type="InterPro" id="IPR001611">
    <property type="entry name" value="Leu-rich_rpt"/>
</dbReference>
<dbReference type="OMA" id="ELAQDIM"/>
<keyword evidence="16" id="KW-0325">Glycoprotein</keyword>
<dbReference type="PANTHER" id="PTHR48007:SF64">
    <property type="entry name" value="POLLEN RECEPTOR-LIKE KINASE 1"/>
    <property type="match status" value="1"/>
</dbReference>
<evidence type="ECO:0000256" key="4">
    <source>
        <dbReference type="ARBA" id="ARBA00022553"/>
    </source>
</evidence>
<evidence type="ECO:0000256" key="14">
    <source>
        <dbReference type="ARBA" id="ARBA00023136"/>
    </source>
</evidence>
<evidence type="ECO:0000256" key="13">
    <source>
        <dbReference type="ARBA" id="ARBA00022989"/>
    </source>
</evidence>
<dbReference type="PROSITE" id="PS50011">
    <property type="entry name" value="PROTEIN_KINASE_DOM"/>
    <property type="match status" value="1"/>
</dbReference>
<dbReference type="EMBL" id="CM001887">
    <property type="protein sequence ID" value="EOY32184.1"/>
    <property type="molecule type" value="Genomic_DNA"/>
</dbReference>
<keyword evidence="14 19" id="KW-0472">Membrane</keyword>
<evidence type="ECO:0000256" key="1">
    <source>
        <dbReference type="ARBA" id="ARBA00004167"/>
    </source>
</evidence>